<evidence type="ECO:0000256" key="3">
    <source>
        <dbReference type="ARBA" id="ARBA00023163"/>
    </source>
</evidence>
<evidence type="ECO:0000256" key="1">
    <source>
        <dbReference type="ARBA" id="ARBA00023015"/>
    </source>
</evidence>
<dbReference type="PRINTS" id="PR00035">
    <property type="entry name" value="HTHGNTR"/>
</dbReference>
<keyword evidence="1" id="KW-0805">Transcription regulation</keyword>
<dbReference type="SUPFAM" id="SSF46785">
    <property type="entry name" value="Winged helix' DNA-binding domain"/>
    <property type="match status" value="1"/>
</dbReference>
<dbReference type="RefSeq" id="WP_210658970.1">
    <property type="nucleotide sequence ID" value="NZ_JAGKSP010000005.1"/>
</dbReference>
<dbReference type="Gene3D" id="1.20.120.530">
    <property type="entry name" value="GntR ligand-binding domain-like"/>
    <property type="match status" value="1"/>
</dbReference>
<dbReference type="Pfam" id="PF07729">
    <property type="entry name" value="FCD"/>
    <property type="match status" value="1"/>
</dbReference>
<dbReference type="InterPro" id="IPR000524">
    <property type="entry name" value="Tscrpt_reg_HTH_GntR"/>
</dbReference>
<feature type="domain" description="HTH gntR-type" evidence="4">
    <location>
        <begin position="9"/>
        <end position="76"/>
    </location>
</feature>
<protein>
    <submittedName>
        <fullName evidence="5">GntR family transcriptional regulator</fullName>
    </submittedName>
</protein>
<evidence type="ECO:0000313" key="6">
    <source>
        <dbReference type="Proteomes" id="UP000673394"/>
    </source>
</evidence>
<dbReference type="Gene3D" id="1.10.10.10">
    <property type="entry name" value="Winged helix-like DNA-binding domain superfamily/Winged helix DNA-binding domain"/>
    <property type="match status" value="1"/>
</dbReference>
<sequence length="232" mass="26326">MNPPGAVKQNLQQKVTQQIRKAILSGKLRADAHFGEAQIADMLGVSRSPVREAIKTLEGEGLLETLATGRTIVTGFTPADLANLYELRFDLEWKAIQSLHKKGSFSFQHAAECEKLLQYMESCTDYHGSYIQLDTLFHRKLVEASGNRPLIRIWSTMIQTILTLQEITNEQIDQAQMNELTRVHRAIYQSIKDGTPRLTKTLLHKHIQQGVDIVTRILEANMLKHIEFDGIH</sequence>
<keyword evidence="2" id="KW-0238">DNA-binding</keyword>
<dbReference type="SMART" id="SM00345">
    <property type="entry name" value="HTH_GNTR"/>
    <property type="match status" value="1"/>
</dbReference>
<name>A0ABS5CDG7_9BACL</name>
<dbReference type="InterPro" id="IPR036388">
    <property type="entry name" value="WH-like_DNA-bd_sf"/>
</dbReference>
<dbReference type="InterPro" id="IPR036390">
    <property type="entry name" value="WH_DNA-bd_sf"/>
</dbReference>
<dbReference type="Proteomes" id="UP000673394">
    <property type="component" value="Unassembled WGS sequence"/>
</dbReference>
<gene>
    <name evidence="5" type="ORF">I8J30_15025</name>
</gene>
<evidence type="ECO:0000256" key="2">
    <source>
        <dbReference type="ARBA" id="ARBA00023125"/>
    </source>
</evidence>
<dbReference type="PROSITE" id="PS50949">
    <property type="entry name" value="HTH_GNTR"/>
    <property type="match status" value="1"/>
</dbReference>
<organism evidence="5 6">
    <name type="scientific">Paenibacillus lignilyticus</name>
    <dbReference type="NCBI Taxonomy" id="1172615"/>
    <lineage>
        <taxon>Bacteria</taxon>
        <taxon>Bacillati</taxon>
        <taxon>Bacillota</taxon>
        <taxon>Bacilli</taxon>
        <taxon>Bacillales</taxon>
        <taxon>Paenibacillaceae</taxon>
        <taxon>Paenibacillus</taxon>
    </lineage>
</organism>
<dbReference type="SMART" id="SM00895">
    <property type="entry name" value="FCD"/>
    <property type="match status" value="1"/>
</dbReference>
<proteinExistence type="predicted"/>
<keyword evidence="6" id="KW-1185">Reference proteome</keyword>
<evidence type="ECO:0000313" key="5">
    <source>
        <dbReference type="EMBL" id="MBP3964028.1"/>
    </source>
</evidence>
<evidence type="ECO:0000259" key="4">
    <source>
        <dbReference type="PROSITE" id="PS50949"/>
    </source>
</evidence>
<dbReference type="InterPro" id="IPR008920">
    <property type="entry name" value="TF_FadR/GntR_C"/>
</dbReference>
<dbReference type="PANTHER" id="PTHR43537">
    <property type="entry name" value="TRANSCRIPTIONAL REGULATOR, GNTR FAMILY"/>
    <property type="match status" value="1"/>
</dbReference>
<dbReference type="PANTHER" id="PTHR43537:SF5">
    <property type="entry name" value="UXU OPERON TRANSCRIPTIONAL REGULATOR"/>
    <property type="match status" value="1"/>
</dbReference>
<dbReference type="CDD" id="cd07377">
    <property type="entry name" value="WHTH_GntR"/>
    <property type="match status" value="1"/>
</dbReference>
<accession>A0ABS5CDG7</accession>
<reference evidence="5 6" key="1">
    <citation type="submission" date="2021-04" db="EMBL/GenBank/DDBJ databases">
        <title>Paenibacillus sp. DLE-14 whole genome sequence.</title>
        <authorList>
            <person name="Ham Y.J."/>
        </authorList>
    </citation>
    <scope>NUCLEOTIDE SEQUENCE [LARGE SCALE GENOMIC DNA]</scope>
    <source>
        <strain evidence="5 6">DLE-14</strain>
    </source>
</reference>
<dbReference type="SUPFAM" id="SSF48008">
    <property type="entry name" value="GntR ligand-binding domain-like"/>
    <property type="match status" value="1"/>
</dbReference>
<dbReference type="EMBL" id="JAGKSP010000005">
    <property type="protein sequence ID" value="MBP3964028.1"/>
    <property type="molecule type" value="Genomic_DNA"/>
</dbReference>
<comment type="caution">
    <text evidence="5">The sequence shown here is derived from an EMBL/GenBank/DDBJ whole genome shotgun (WGS) entry which is preliminary data.</text>
</comment>
<dbReference type="InterPro" id="IPR011711">
    <property type="entry name" value="GntR_C"/>
</dbReference>
<dbReference type="Pfam" id="PF00392">
    <property type="entry name" value="GntR"/>
    <property type="match status" value="1"/>
</dbReference>
<keyword evidence="3" id="KW-0804">Transcription</keyword>